<dbReference type="InterPro" id="IPR050314">
    <property type="entry name" value="Glycosyl_Hydrlase_18"/>
</dbReference>
<dbReference type="Proteomes" id="UP000256601">
    <property type="component" value="Unassembled WGS sequence"/>
</dbReference>
<evidence type="ECO:0000313" key="15">
    <source>
        <dbReference type="Proteomes" id="UP000182444"/>
    </source>
</evidence>
<keyword evidence="7" id="KW-0146">Chitin degradation</keyword>
<dbReference type="AlphaFoldDB" id="A0A1D8NM04"/>
<evidence type="ECO:0000256" key="4">
    <source>
        <dbReference type="ARBA" id="ARBA00012729"/>
    </source>
</evidence>
<sequence length="383" mass="43844">MKNVIYFCNWSIYARKHLPWEIPCSSTTHIIYAFANCDPLTGEVQLSDKWADEQIVFENDKWTDDSEKQLHGCFYQFNLLKRQHRQLKLFLSIGGYSFAGNFAEMAKDETKRKRFAESAAQHVINLGLDGIDLDWEYADTDEKAQQYVELLRAVRLELDSVALKTGLDRHTFGLSIAAPGSVWYAKHLKIAEMDQFLSFWNIMAYDFAGSWSPQSGHQSNLYGGEISVDQIMNYYVQNGVASEKLILGMPIYGRSFAGTDGLNKPYTSVGEGTQEEGSWERGVWDYKKLPRPGFEAHFDDQCKASYLYNKDTKTLVTYDDVNVVKLKSEYVRQKNLGGGMWWESSADGAGDQSLILNFVEGLHLDKEENCLHYPQSEWRNINN</sequence>
<dbReference type="eggNOG" id="KOG2806">
    <property type="taxonomic scope" value="Eukaryota"/>
</dbReference>
<dbReference type="EMBL" id="KZ857330">
    <property type="protein sequence ID" value="RDW27295.1"/>
    <property type="molecule type" value="Genomic_DNA"/>
</dbReference>
<evidence type="ECO:0000313" key="14">
    <source>
        <dbReference type="EMBL" id="RDW27295.1"/>
    </source>
</evidence>
<dbReference type="Gene3D" id="3.20.20.80">
    <property type="entry name" value="Glycosidases"/>
    <property type="match status" value="1"/>
</dbReference>
<keyword evidence="9 11" id="KW-0326">Glycosidase</keyword>
<dbReference type="GO" id="GO:0008061">
    <property type="term" value="F:chitin binding"/>
    <property type="evidence" value="ECO:0007669"/>
    <property type="project" value="InterPro"/>
</dbReference>
<keyword evidence="10" id="KW-0624">Polysaccharide degradation</keyword>
<dbReference type="KEGG" id="yli:2908887"/>
<dbReference type="EMBL" id="CP017558">
    <property type="protein sequence ID" value="AOW06657.1"/>
    <property type="molecule type" value="Genomic_DNA"/>
</dbReference>
<keyword evidence="8" id="KW-0119">Carbohydrate metabolism</keyword>
<reference evidence="14 16" key="2">
    <citation type="submission" date="2018-07" db="EMBL/GenBank/DDBJ databases">
        <title>Draft Genome Assemblies for Five Robust Yarrowia lipolytica Strains Exhibiting High Lipid Production and Pentose Sugar Utilization and Sugar Alcohol Secretion from Undetoxified Lignocellulosic Biomass Hydrolysates.</title>
        <authorList>
            <consortium name="DOE Joint Genome Institute"/>
            <person name="Walker C."/>
            <person name="Ryu S."/>
            <person name="Na H."/>
            <person name="Zane M."/>
            <person name="LaButti K."/>
            <person name="Lipzen A."/>
            <person name="Haridas S."/>
            <person name="Barry K."/>
            <person name="Grigoriev I.V."/>
            <person name="Quarterman J."/>
            <person name="Slininger P."/>
            <person name="Dien B."/>
            <person name="Trinh C.T."/>
        </authorList>
    </citation>
    <scope>NUCLEOTIDE SEQUENCE [LARGE SCALE GENOMIC DNA]</scope>
    <source>
        <strain evidence="14 16">YB392</strain>
    </source>
</reference>
<dbReference type="PANTHER" id="PTHR11177:SF317">
    <property type="entry name" value="CHITINASE 12-RELATED"/>
    <property type="match status" value="1"/>
</dbReference>
<feature type="domain" description="GH18" evidence="12">
    <location>
        <begin position="1"/>
        <end position="383"/>
    </location>
</feature>
<evidence type="ECO:0000256" key="10">
    <source>
        <dbReference type="ARBA" id="ARBA00023326"/>
    </source>
</evidence>
<dbReference type="Gene3D" id="3.10.50.10">
    <property type="match status" value="1"/>
</dbReference>
<dbReference type="VEuPathDB" id="FungiDB:YALI0_F04532g"/>
<dbReference type="GO" id="GO:0006032">
    <property type="term" value="P:chitin catabolic process"/>
    <property type="evidence" value="ECO:0007669"/>
    <property type="project" value="UniProtKB-KW"/>
</dbReference>
<dbReference type="InterPro" id="IPR011583">
    <property type="entry name" value="Chitinase_II/V-like_cat"/>
</dbReference>
<dbReference type="OMA" id="SYPESKY"/>
<dbReference type="SUPFAM" id="SSF51445">
    <property type="entry name" value="(Trans)glycosidases"/>
    <property type="match status" value="1"/>
</dbReference>
<gene>
    <name evidence="14" type="ORF">B0I71DRAFT_129330</name>
    <name evidence="13" type="ORF">YALI1_F06904g</name>
</gene>
<dbReference type="FunFam" id="3.20.20.80:FF:000075">
    <property type="entry name" value="Sporulation-specific chitinase"/>
    <property type="match status" value="1"/>
</dbReference>
<evidence type="ECO:0000256" key="9">
    <source>
        <dbReference type="ARBA" id="ARBA00023295"/>
    </source>
</evidence>
<dbReference type="PANTHER" id="PTHR11177">
    <property type="entry name" value="CHITINASE"/>
    <property type="match status" value="1"/>
</dbReference>
<dbReference type="InterPro" id="IPR001579">
    <property type="entry name" value="Glyco_hydro_18_chit_AS"/>
</dbReference>
<evidence type="ECO:0000256" key="11">
    <source>
        <dbReference type="RuleBase" id="RU000489"/>
    </source>
</evidence>
<evidence type="ECO:0000256" key="3">
    <source>
        <dbReference type="ARBA" id="ARBA00008682"/>
    </source>
</evidence>
<dbReference type="GO" id="GO:0008843">
    <property type="term" value="F:endochitinase activity"/>
    <property type="evidence" value="ECO:0007669"/>
    <property type="project" value="UniProtKB-EC"/>
</dbReference>
<protein>
    <recommendedName>
        <fullName evidence="4">chitinase</fullName>
        <ecNumber evidence="4">3.2.1.14</ecNumber>
    </recommendedName>
</protein>
<dbReference type="GO" id="GO:0030435">
    <property type="term" value="P:sporulation resulting in formation of a cellular spore"/>
    <property type="evidence" value="ECO:0007669"/>
    <property type="project" value="EnsemblFungi"/>
</dbReference>
<reference evidence="13 15" key="1">
    <citation type="journal article" date="2016" name="PLoS ONE">
        <title>Sequence Assembly of Yarrowia lipolytica Strain W29/CLIB89 Shows Transposable Element Diversity.</title>
        <authorList>
            <person name="Magnan C."/>
            <person name="Yu J."/>
            <person name="Chang I."/>
            <person name="Jahn E."/>
            <person name="Kanomata Y."/>
            <person name="Wu J."/>
            <person name="Zeller M."/>
            <person name="Oakes M."/>
            <person name="Baldi P."/>
            <person name="Sandmeyer S."/>
        </authorList>
    </citation>
    <scope>NUCLEOTIDE SEQUENCE [LARGE SCALE GENOMIC DNA]</scope>
    <source>
        <strain evidence="13">CLIB89</strain>
        <strain evidence="15">CLIB89(W29)</strain>
    </source>
</reference>
<dbReference type="SUPFAM" id="SSF54556">
    <property type="entry name" value="Chitinase insertion domain"/>
    <property type="match status" value="1"/>
</dbReference>
<evidence type="ECO:0000256" key="7">
    <source>
        <dbReference type="ARBA" id="ARBA00023024"/>
    </source>
</evidence>
<dbReference type="PROSITE" id="PS01095">
    <property type="entry name" value="GH18_1"/>
    <property type="match status" value="1"/>
</dbReference>
<dbReference type="OrthoDB" id="76388at2759"/>
<dbReference type="Proteomes" id="UP000182444">
    <property type="component" value="Chromosome 1F"/>
</dbReference>
<dbReference type="InterPro" id="IPR001223">
    <property type="entry name" value="Glyco_hydro18_cat"/>
</dbReference>
<dbReference type="GeneID" id="2908887"/>
<name>A0A1D8NM04_YARLL</name>
<dbReference type="SMART" id="SM00636">
    <property type="entry name" value="Glyco_18"/>
    <property type="match status" value="1"/>
</dbReference>
<evidence type="ECO:0000313" key="16">
    <source>
        <dbReference type="Proteomes" id="UP000256601"/>
    </source>
</evidence>
<evidence type="ECO:0000256" key="5">
    <source>
        <dbReference type="ARBA" id="ARBA00022525"/>
    </source>
</evidence>
<dbReference type="InterPro" id="IPR029070">
    <property type="entry name" value="Chitinase_insertion_sf"/>
</dbReference>
<keyword evidence="6 11" id="KW-0378">Hydrolase</keyword>
<keyword evidence="5" id="KW-0964">Secreted</keyword>
<evidence type="ECO:0000256" key="2">
    <source>
        <dbReference type="ARBA" id="ARBA00004613"/>
    </source>
</evidence>
<comment type="catalytic activity">
    <reaction evidence="1">
        <text>Random endo-hydrolysis of N-acetyl-beta-D-glucosaminide (1-&gt;4)-beta-linkages in chitin and chitodextrins.</text>
        <dbReference type="EC" id="3.2.1.14"/>
    </reaction>
</comment>
<dbReference type="GO" id="GO:0035885">
    <property type="term" value="F:exochitinase activity"/>
    <property type="evidence" value="ECO:0007669"/>
    <property type="project" value="EnsemblFungi"/>
</dbReference>
<dbReference type="Pfam" id="PF00704">
    <property type="entry name" value="Glyco_hydro_18"/>
    <property type="match status" value="1"/>
</dbReference>
<evidence type="ECO:0000313" key="13">
    <source>
        <dbReference type="EMBL" id="AOW06657.1"/>
    </source>
</evidence>
<evidence type="ECO:0000256" key="8">
    <source>
        <dbReference type="ARBA" id="ARBA00023277"/>
    </source>
</evidence>
<evidence type="ECO:0000256" key="6">
    <source>
        <dbReference type="ARBA" id="ARBA00022801"/>
    </source>
</evidence>
<dbReference type="GO" id="GO:0000272">
    <property type="term" value="P:polysaccharide catabolic process"/>
    <property type="evidence" value="ECO:0007669"/>
    <property type="project" value="UniProtKB-KW"/>
</dbReference>
<accession>A0A1D8NM04</accession>
<dbReference type="EC" id="3.2.1.14" evidence="4"/>
<dbReference type="InterPro" id="IPR017853">
    <property type="entry name" value="GH"/>
</dbReference>
<dbReference type="VEuPathDB" id="FungiDB:YALI1_F06904g"/>
<dbReference type="PROSITE" id="PS51910">
    <property type="entry name" value="GH18_2"/>
    <property type="match status" value="1"/>
</dbReference>
<organism evidence="13 15">
    <name type="scientific">Yarrowia lipolytica</name>
    <name type="common">Candida lipolytica</name>
    <dbReference type="NCBI Taxonomy" id="4952"/>
    <lineage>
        <taxon>Eukaryota</taxon>
        <taxon>Fungi</taxon>
        <taxon>Dikarya</taxon>
        <taxon>Ascomycota</taxon>
        <taxon>Saccharomycotina</taxon>
        <taxon>Dipodascomycetes</taxon>
        <taxon>Dipodascales</taxon>
        <taxon>Dipodascales incertae sedis</taxon>
        <taxon>Yarrowia</taxon>
    </lineage>
</organism>
<evidence type="ECO:0000259" key="12">
    <source>
        <dbReference type="PROSITE" id="PS51910"/>
    </source>
</evidence>
<comment type="similarity">
    <text evidence="3">Belongs to the glycosyl hydrolase 18 family. Chitinase class V subfamily.</text>
</comment>
<dbReference type="CDD" id="cd06548">
    <property type="entry name" value="GH18_chitinase"/>
    <property type="match status" value="1"/>
</dbReference>
<proteinExistence type="inferred from homology"/>
<dbReference type="GO" id="GO:0005576">
    <property type="term" value="C:extracellular region"/>
    <property type="evidence" value="ECO:0007669"/>
    <property type="project" value="UniProtKB-SubCell"/>
</dbReference>
<comment type="subcellular location">
    <subcellularLocation>
        <location evidence="2">Secreted</location>
    </subcellularLocation>
</comment>
<dbReference type="FunFam" id="3.10.50.10:FF:000005">
    <property type="entry name" value="Endochitinase B1"/>
    <property type="match status" value="1"/>
</dbReference>
<evidence type="ECO:0000256" key="1">
    <source>
        <dbReference type="ARBA" id="ARBA00000822"/>
    </source>
</evidence>
<dbReference type="RefSeq" id="XP_504995.1">
    <property type="nucleotide sequence ID" value="XM_504995.1"/>
</dbReference>